<name>A0ABR8P635_9LACO</name>
<dbReference type="EMBL" id="QORN01000010">
    <property type="protein sequence ID" value="MBD5806187.1"/>
    <property type="molecule type" value="Genomic_DNA"/>
</dbReference>
<dbReference type="InterPro" id="IPR036388">
    <property type="entry name" value="WH-like_DNA-bd_sf"/>
</dbReference>
<sequence>MEVEQLKTFLAVAQLGSFQKVADQKFISQRTVSKQMVNLENELGVKLFFRGSNKISLTNAGTYFSQQVNELINQLNDSVVKLHDITNSNLQNLRVGYFSPFEGRLLVANIKKYQTTMVDQPINFHVSEASIEHLIADVTLGILDCAYILDYGTHEHLANTGLNSLKVAEGQMVLGISKDHPLAVKKSLSAEDLIGQTILYYSNENSTYLQSAFLATLPHDYSYNIQRIGTIEQLQTLVALKQAIAFYPESLPIFSNDWVIFRHLNSPAKHSSQSYTIQLIYRPDNNINGLHNFCQFLEKLNNN</sequence>
<protein>
    <submittedName>
        <fullName evidence="6">LysR family transcriptional regulator</fullName>
    </submittedName>
</protein>
<evidence type="ECO:0000256" key="2">
    <source>
        <dbReference type="ARBA" id="ARBA00023015"/>
    </source>
</evidence>
<dbReference type="InterPro" id="IPR036390">
    <property type="entry name" value="WH_DNA-bd_sf"/>
</dbReference>
<dbReference type="Gene3D" id="1.10.10.10">
    <property type="entry name" value="Winged helix-like DNA-binding domain superfamily/Winged helix DNA-binding domain"/>
    <property type="match status" value="1"/>
</dbReference>
<evidence type="ECO:0000313" key="6">
    <source>
        <dbReference type="EMBL" id="MBD5806187.1"/>
    </source>
</evidence>
<dbReference type="PANTHER" id="PTHR30346">
    <property type="entry name" value="TRANSCRIPTIONAL DUAL REGULATOR HCAR-RELATED"/>
    <property type="match status" value="1"/>
</dbReference>
<reference evidence="6 7" key="1">
    <citation type="submission" date="2018-07" db="EMBL/GenBank/DDBJ databases">
        <title>Phylogenomic Insights into understanding Host Adaptation of Lactobacillus reuteri by a novel species, Lactobacillus spp. M31.</title>
        <authorList>
            <person name="Sharma S."/>
            <person name="Patil P."/>
            <person name="Korpole S."/>
            <person name="Patil P.B."/>
        </authorList>
    </citation>
    <scope>NUCLEOTIDE SEQUENCE [LARGE SCALE GENOMIC DNA]</scope>
    <source>
        <strain evidence="6 7">M31</strain>
    </source>
</reference>
<evidence type="ECO:0000256" key="4">
    <source>
        <dbReference type="ARBA" id="ARBA00023163"/>
    </source>
</evidence>
<keyword evidence="7" id="KW-1185">Reference proteome</keyword>
<keyword evidence="3" id="KW-0238">DNA-binding</keyword>
<feature type="domain" description="HTH lysR-type" evidence="5">
    <location>
        <begin position="1"/>
        <end position="58"/>
    </location>
</feature>
<dbReference type="SUPFAM" id="SSF53850">
    <property type="entry name" value="Periplasmic binding protein-like II"/>
    <property type="match status" value="1"/>
</dbReference>
<dbReference type="PANTHER" id="PTHR30346:SF0">
    <property type="entry name" value="HCA OPERON TRANSCRIPTIONAL ACTIVATOR HCAR"/>
    <property type="match status" value="1"/>
</dbReference>
<keyword evidence="4" id="KW-0804">Transcription</keyword>
<organism evidence="6 7">
    <name type="scientific">Limosilactobacillus walteri</name>
    <dbReference type="NCBI Taxonomy" id="2268022"/>
    <lineage>
        <taxon>Bacteria</taxon>
        <taxon>Bacillati</taxon>
        <taxon>Bacillota</taxon>
        <taxon>Bacilli</taxon>
        <taxon>Lactobacillales</taxon>
        <taxon>Lactobacillaceae</taxon>
        <taxon>Limosilactobacillus</taxon>
    </lineage>
</organism>
<gene>
    <name evidence="6" type="ORF">DTK66_03490</name>
</gene>
<dbReference type="Pfam" id="PF03466">
    <property type="entry name" value="LysR_substrate"/>
    <property type="match status" value="1"/>
</dbReference>
<evidence type="ECO:0000313" key="7">
    <source>
        <dbReference type="Proteomes" id="UP000704341"/>
    </source>
</evidence>
<dbReference type="RefSeq" id="WP_191667792.1">
    <property type="nucleotide sequence ID" value="NZ_QORN01000010.1"/>
</dbReference>
<dbReference type="SUPFAM" id="SSF46785">
    <property type="entry name" value="Winged helix' DNA-binding domain"/>
    <property type="match status" value="1"/>
</dbReference>
<comment type="caution">
    <text evidence="6">The sequence shown here is derived from an EMBL/GenBank/DDBJ whole genome shotgun (WGS) entry which is preliminary data.</text>
</comment>
<comment type="similarity">
    <text evidence="1">Belongs to the LysR transcriptional regulatory family.</text>
</comment>
<accession>A0ABR8P635</accession>
<dbReference type="InterPro" id="IPR000847">
    <property type="entry name" value="LysR_HTH_N"/>
</dbReference>
<dbReference type="Pfam" id="PF00126">
    <property type="entry name" value="HTH_1"/>
    <property type="match status" value="1"/>
</dbReference>
<dbReference type="Gene3D" id="3.40.190.10">
    <property type="entry name" value="Periplasmic binding protein-like II"/>
    <property type="match status" value="2"/>
</dbReference>
<dbReference type="InterPro" id="IPR005119">
    <property type="entry name" value="LysR_subst-bd"/>
</dbReference>
<evidence type="ECO:0000256" key="1">
    <source>
        <dbReference type="ARBA" id="ARBA00009437"/>
    </source>
</evidence>
<dbReference type="PROSITE" id="PS50931">
    <property type="entry name" value="HTH_LYSR"/>
    <property type="match status" value="1"/>
</dbReference>
<proteinExistence type="inferred from homology"/>
<dbReference type="Proteomes" id="UP000704341">
    <property type="component" value="Unassembled WGS sequence"/>
</dbReference>
<evidence type="ECO:0000259" key="5">
    <source>
        <dbReference type="PROSITE" id="PS50931"/>
    </source>
</evidence>
<evidence type="ECO:0000256" key="3">
    <source>
        <dbReference type="ARBA" id="ARBA00023125"/>
    </source>
</evidence>
<keyword evidence="2" id="KW-0805">Transcription regulation</keyword>